<keyword evidence="2 4" id="KW-0863">Zinc-finger</keyword>
<evidence type="ECO:0000256" key="1">
    <source>
        <dbReference type="ARBA" id="ARBA00022723"/>
    </source>
</evidence>
<evidence type="ECO:0000313" key="9">
    <source>
        <dbReference type="Proteomes" id="UP000275078"/>
    </source>
</evidence>
<keyword evidence="9" id="KW-1185">Reference proteome</keyword>
<keyword evidence="5" id="KW-0175">Coiled coil</keyword>
<reference evidence="8 9" key="1">
    <citation type="journal article" date="2018" name="Nat. Ecol. Evol.">
        <title>Pezizomycetes genomes reveal the molecular basis of ectomycorrhizal truffle lifestyle.</title>
        <authorList>
            <person name="Murat C."/>
            <person name="Payen T."/>
            <person name="Noel B."/>
            <person name="Kuo A."/>
            <person name="Morin E."/>
            <person name="Chen J."/>
            <person name="Kohler A."/>
            <person name="Krizsan K."/>
            <person name="Balestrini R."/>
            <person name="Da Silva C."/>
            <person name="Montanini B."/>
            <person name="Hainaut M."/>
            <person name="Levati E."/>
            <person name="Barry K.W."/>
            <person name="Belfiori B."/>
            <person name="Cichocki N."/>
            <person name="Clum A."/>
            <person name="Dockter R.B."/>
            <person name="Fauchery L."/>
            <person name="Guy J."/>
            <person name="Iotti M."/>
            <person name="Le Tacon F."/>
            <person name="Lindquist E.A."/>
            <person name="Lipzen A."/>
            <person name="Malagnac F."/>
            <person name="Mello A."/>
            <person name="Molinier V."/>
            <person name="Miyauchi S."/>
            <person name="Poulain J."/>
            <person name="Riccioni C."/>
            <person name="Rubini A."/>
            <person name="Sitrit Y."/>
            <person name="Splivallo R."/>
            <person name="Traeger S."/>
            <person name="Wang M."/>
            <person name="Zifcakova L."/>
            <person name="Wipf D."/>
            <person name="Zambonelli A."/>
            <person name="Paolocci F."/>
            <person name="Nowrousian M."/>
            <person name="Ottonello S."/>
            <person name="Baldrian P."/>
            <person name="Spatafora J.W."/>
            <person name="Henrissat B."/>
            <person name="Nagy L.G."/>
            <person name="Aury J.M."/>
            <person name="Wincker P."/>
            <person name="Grigoriev I.V."/>
            <person name="Bonfante P."/>
            <person name="Martin F.M."/>
        </authorList>
    </citation>
    <scope>NUCLEOTIDE SEQUENCE [LARGE SCALE GENOMIC DNA]</scope>
    <source>
        <strain evidence="8 9">RN42</strain>
    </source>
</reference>
<dbReference type="STRING" id="1160509.A0A3N4IFL2"/>
<dbReference type="Gene3D" id="6.10.140.2220">
    <property type="match status" value="1"/>
</dbReference>
<feature type="compositionally biased region" description="Basic residues" evidence="6">
    <location>
        <begin position="438"/>
        <end position="447"/>
    </location>
</feature>
<feature type="coiled-coil region" evidence="5">
    <location>
        <begin position="508"/>
        <end position="556"/>
    </location>
</feature>
<feature type="compositionally biased region" description="Polar residues" evidence="6">
    <location>
        <begin position="11"/>
        <end position="34"/>
    </location>
</feature>
<evidence type="ECO:0000313" key="8">
    <source>
        <dbReference type="EMBL" id="RPA84935.1"/>
    </source>
</evidence>
<evidence type="ECO:0000259" key="7">
    <source>
        <dbReference type="PROSITE" id="PS50865"/>
    </source>
</evidence>
<dbReference type="PROSITE" id="PS50865">
    <property type="entry name" value="ZF_MYND_2"/>
    <property type="match status" value="1"/>
</dbReference>
<feature type="domain" description="MYND-type" evidence="7">
    <location>
        <begin position="1066"/>
        <end position="1103"/>
    </location>
</feature>
<feature type="region of interest" description="Disordered" evidence="6">
    <location>
        <begin position="369"/>
        <end position="465"/>
    </location>
</feature>
<feature type="compositionally biased region" description="Polar residues" evidence="6">
    <location>
        <begin position="793"/>
        <end position="804"/>
    </location>
</feature>
<keyword evidence="3" id="KW-0862">Zinc</keyword>
<dbReference type="GO" id="GO:0008270">
    <property type="term" value="F:zinc ion binding"/>
    <property type="evidence" value="ECO:0007669"/>
    <property type="project" value="UniProtKB-KW"/>
</dbReference>
<accession>A0A3N4IFL2</accession>
<dbReference type="PROSITE" id="PS50890">
    <property type="entry name" value="PUA"/>
    <property type="match status" value="1"/>
</dbReference>
<sequence>MSFPSGLITPELQQAPTTLPVSPNPTCNKLQQPFRSHHTRPATNSSQQPFGSSPEATFNVNTIMATPVPGIRQLVGHYAEEGTVFQDFLVPPESTTRSVVEEISALMAHDFMMEKRDWINPQDALLTRPRIQEDESFKEVSLRLDDSIASYTRAENTPVHIFINMGDHNPLYKSMHTSLTCPPYRKTSQTIPGDDWIPIDVTYREKSLDTELSVDINAYPTGIPLSITWDRNSELYSELIGVIVHAVVSGMRRTFPLAFPSLLNEEVSFAAGYKEVEELDTPGSTSFVKYRIYFKLGSSTLAAMSTSPIRDCRTRRVREQCSDMQSFWEEEGIENPDVRAEKIQAEKAAERARAADEAQKTAISAAGNTGMMEGAGEKDVKGHEGTKGFEEKPEGGEEDDPVGVGEVKVDTKDDAKSPTKHNAFIRVERKDKGSATPKRNRQTRRHADRTYATDTSSITSKLEEQPLTIPPLDTARVTSMFTEECSEMEPPTVQRIVDRFIQELKAHNQLTQRHFQNQQTQIDKLKKENNEMKAELKLVQERLHEIENDYDHIMEKFDPIFNRTLLDDACDVVAMDSGAASYKAQKTHENFRSRSDAYRFWKAHYAGRLEDTRLGSVDMNGLKIGDLLKFICESNRFRESGNTVAHGGNERQIKDSIESLAEEESEGRETLRKWPILISETLSRCFCYWLRKVAHLLVMVIEGYVFLLQDDCTTYERPLGSIKLAMRVLLHARQADHPASVMKRSQLWPPRRHELPTLLPSAASNQEQHLLLRPHQQTLTMSTENPLHTELQSSQLDSTPAQDTPNDSSDMSSVVPPPSQPDDMVSPTNDQASEGAPSLESLNLSDSDEDEDEATETLEPGLLFHGTIGDPARPNKCIQFHIIVDISQDIFDKLMSPSDEHPEPTEEEIAAIKKAVDKFLPTLGDNIQVETIGMRCCVCNRSGLTKAQYLPYDLDGDIKRSWNWITKEKLDFVAEEPDSNGGIFGFHGAGELKRQLPQIWSRVFPVCSTSEACQAAAVELSEQLKEKDWSDESACVKESWSFGLRKAHGYPEGVFYKAPHLVQVGCNVCGFVNATKKCSGCKTVVYCSRECQKEDWREHKKTCKTGSGAPARSTMLHYSIGGPSSTMDCYFPPDIAEIMASARDTPSRRRQNGPAASNSTQTENSDPDAAQPPVTPEATPDPNPDDEAPRSENLGGRPSVMDIMEEDLFRLEFRQRV</sequence>
<feature type="compositionally biased region" description="Acidic residues" evidence="6">
    <location>
        <begin position="846"/>
        <end position="856"/>
    </location>
</feature>
<evidence type="ECO:0000256" key="6">
    <source>
        <dbReference type="SAM" id="MobiDB-lite"/>
    </source>
</evidence>
<feature type="compositionally biased region" description="Basic and acidic residues" evidence="6">
    <location>
        <begin position="375"/>
        <end position="395"/>
    </location>
</feature>
<feature type="compositionally biased region" description="Pro residues" evidence="6">
    <location>
        <begin position="1173"/>
        <end position="1182"/>
    </location>
</feature>
<feature type="compositionally biased region" description="Polar residues" evidence="6">
    <location>
        <begin position="1154"/>
        <end position="1164"/>
    </location>
</feature>
<evidence type="ECO:0000256" key="4">
    <source>
        <dbReference type="PROSITE-ProRule" id="PRU00134"/>
    </source>
</evidence>
<feature type="region of interest" description="Disordered" evidence="6">
    <location>
        <begin position="1"/>
        <end position="54"/>
    </location>
</feature>
<dbReference type="InterPro" id="IPR002893">
    <property type="entry name" value="Znf_MYND"/>
</dbReference>
<feature type="compositionally biased region" description="Polar residues" evidence="6">
    <location>
        <begin position="41"/>
        <end position="54"/>
    </location>
</feature>
<evidence type="ECO:0000256" key="2">
    <source>
        <dbReference type="ARBA" id="ARBA00022771"/>
    </source>
</evidence>
<dbReference type="SUPFAM" id="SSF144232">
    <property type="entry name" value="HIT/MYND zinc finger-like"/>
    <property type="match status" value="1"/>
</dbReference>
<dbReference type="AlphaFoldDB" id="A0A3N4IFL2"/>
<dbReference type="Proteomes" id="UP000275078">
    <property type="component" value="Unassembled WGS sequence"/>
</dbReference>
<feature type="compositionally biased region" description="Low complexity" evidence="6">
    <location>
        <begin position="805"/>
        <end position="814"/>
    </location>
</feature>
<name>A0A3N4IFL2_ASCIM</name>
<dbReference type="PROSITE" id="PS01360">
    <property type="entry name" value="ZF_MYND_1"/>
    <property type="match status" value="1"/>
</dbReference>
<protein>
    <recommendedName>
        <fullName evidence="7">MYND-type domain-containing protein</fullName>
    </recommendedName>
</protein>
<evidence type="ECO:0000256" key="5">
    <source>
        <dbReference type="SAM" id="Coils"/>
    </source>
</evidence>
<feature type="region of interest" description="Disordered" evidence="6">
    <location>
        <begin position="793"/>
        <end position="856"/>
    </location>
</feature>
<organism evidence="8 9">
    <name type="scientific">Ascobolus immersus RN42</name>
    <dbReference type="NCBI Taxonomy" id="1160509"/>
    <lineage>
        <taxon>Eukaryota</taxon>
        <taxon>Fungi</taxon>
        <taxon>Dikarya</taxon>
        <taxon>Ascomycota</taxon>
        <taxon>Pezizomycotina</taxon>
        <taxon>Pezizomycetes</taxon>
        <taxon>Pezizales</taxon>
        <taxon>Ascobolaceae</taxon>
        <taxon>Ascobolus</taxon>
    </lineage>
</organism>
<proteinExistence type="predicted"/>
<keyword evidence="1" id="KW-0479">Metal-binding</keyword>
<dbReference type="EMBL" id="ML119656">
    <property type="protein sequence ID" value="RPA84935.1"/>
    <property type="molecule type" value="Genomic_DNA"/>
</dbReference>
<evidence type="ECO:0000256" key="3">
    <source>
        <dbReference type="ARBA" id="ARBA00022833"/>
    </source>
</evidence>
<feature type="region of interest" description="Disordered" evidence="6">
    <location>
        <begin position="1143"/>
        <end position="1202"/>
    </location>
</feature>
<dbReference type="Pfam" id="PF01753">
    <property type="entry name" value="zf-MYND"/>
    <property type="match status" value="1"/>
</dbReference>
<gene>
    <name evidence="8" type="ORF">BJ508DRAFT_303325</name>
</gene>
<feature type="compositionally biased region" description="Basic and acidic residues" evidence="6">
    <location>
        <begin position="407"/>
        <end position="417"/>
    </location>
</feature>
<dbReference type="OrthoDB" id="432970at2759"/>